<dbReference type="Gene3D" id="1.10.600.10">
    <property type="entry name" value="Farnesyl Diphosphate Synthase"/>
    <property type="match status" value="1"/>
</dbReference>
<dbReference type="InterPro" id="IPR044843">
    <property type="entry name" value="Trans_IPPS_bact-type"/>
</dbReference>
<gene>
    <name evidence="5" type="ORF">EI982_09600</name>
</gene>
<dbReference type="InterPro" id="IPR019845">
    <property type="entry name" value="Squalene/phytoene_synthase_CS"/>
</dbReference>
<evidence type="ECO:0000256" key="2">
    <source>
        <dbReference type="ARBA" id="ARBA00022679"/>
    </source>
</evidence>
<keyword evidence="2" id="KW-0808">Transferase</keyword>
<dbReference type="FunFam" id="1.10.600.10:FF:000020">
    <property type="entry name" value="Phytoene synthase"/>
    <property type="match status" value="1"/>
</dbReference>
<evidence type="ECO:0000256" key="4">
    <source>
        <dbReference type="SAM" id="MobiDB-lite"/>
    </source>
</evidence>
<dbReference type="SFLD" id="SFLDG01212">
    <property type="entry name" value="Phytoene_synthase_like"/>
    <property type="match status" value="1"/>
</dbReference>
<dbReference type="SUPFAM" id="SSF48576">
    <property type="entry name" value="Terpenoid synthases"/>
    <property type="match status" value="1"/>
</dbReference>
<keyword evidence="3" id="KW-0125">Carotenoid biosynthesis</keyword>
<dbReference type="EMBL" id="CP034345">
    <property type="protein sequence ID" value="QGX95026.1"/>
    <property type="molecule type" value="Genomic_DNA"/>
</dbReference>
<organism evidence="5 6">
    <name type="scientific">Haloplanus rallus</name>
    <dbReference type="NCBI Taxonomy" id="1816183"/>
    <lineage>
        <taxon>Archaea</taxon>
        <taxon>Methanobacteriati</taxon>
        <taxon>Methanobacteriota</taxon>
        <taxon>Stenosarchaea group</taxon>
        <taxon>Halobacteria</taxon>
        <taxon>Halobacteriales</taxon>
        <taxon>Haloferacaceae</taxon>
        <taxon>Haloplanus</taxon>
    </lineage>
</organism>
<accession>A0A6B9F3M1</accession>
<dbReference type="InterPro" id="IPR008949">
    <property type="entry name" value="Isoprenoid_synthase_dom_sf"/>
</dbReference>
<dbReference type="AlphaFoldDB" id="A0A6B9F3M1"/>
<dbReference type="GO" id="GO:0004311">
    <property type="term" value="F:geranylgeranyl diphosphate synthase activity"/>
    <property type="evidence" value="ECO:0007669"/>
    <property type="project" value="InterPro"/>
</dbReference>
<dbReference type="InterPro" id="IPR002060">
    <property type="entry name" value="Squ/phyt_synthse"/>
</dbReference>
<dbReference type="KEGG" id="hra:EI982_09600"/>
<dbReference type="PROSITE" id="PS01045">
    <property type="entry name" value="SQUALEN_PHYTOEN_SYN_2"/>
    <property type="match status" value="1"/>
</dbReference>
<evidence type="ECO:0000256" key="1">
    <source>
        <dbReference type="ARBA" id="ARBA00004684"/>
    </source>
</evidence>
<feature type="region of interest" description="Disordered" evidence="4">
    <location>
        <begin position="304"/>
        <end position="326"/>
    </location>
</feature>
<dbReference type="GO" id="GO:0051996">
    <property type="term" value="F:squalene synthase [NAD(P)H] activity"/>
    <property type="evidence" value="ECO:0007669"/>
    <property type="project" value="InterPro"/>
</dbReference>
<dbReference type="Proteomes" id="UP000428325">
    <property type="component" value="Chromosome"/>
</dbReference>
<dbReference type="OrthoDB" id="305023at2157"/>
<dbReference type="GO" id="GO:0016117">
    <property type="term" value="P:carotenoid biosynthetic process"/>
    <property type="evidence" value="ECO:0007669"/>
    <property type="project" value="UniProtKB-KW"/>
</dbReference>
<evidence type="ECO:0000313" key="6">
    <source>
        <dbReference type="Proteomes" id="UP000428325"/>
    </source>
</evidence>
<evidence type="ECO:0000256" key="3">
    <source>
        <dbReference type="ARBA" id="ARBA00022746"/>
    </source>
</evidence>
<dbReference type="SFLD" id="SFLDG01018">
    <property type="entry name" value="Squalene/Phytoene_Synthase_Lik"/>
    <property type="match status" value="1"/>
</dbReference>
<comment type="pathway">
    <text evidence="1">Carotenoid biosynthesis; phytoene biosynthesis.</text>
</comment>
<dbReference type="InterPro" id="IPR033904">
    <property type="entry name" value="Trans_IPPS_HH"/>
</dbReference>
<dbReference type="SFLD" id="SFLDS00005">
    <property type="entry name" value="Isoprenoid_Synthase_Type_I"/>
    <property type="match status" value="1"/>
</dbReference>
<dbReference type="Pfam" id="PF00494">
    <property type="entry name" value="SQS_PSY"/>
    <property type="match status" value="1"/>
</dbReference>
<reference evidence="5 6" key="1">
    <citation type="submission" date="2018-12" db="EMBL/GenBank/DDBJ databases">
        <title>Complete genome sequence of Haloplanus rallus MBLA0036.</title>
        <authorList>
            <person name="Nam Y.-d."/>
            <person name="Kang J."/>
            <person name="Chung W.-H."/>
            <person name="Park Y.S."/>
        </authorList>
    </citation>
    <scope>NUCLEOTIDE SEQUENCE [LARGE SCALE GENOMIC DNA]</scope>
    <source>
        <strain evidence="5 6">MBLA0036</strain>
    </source>
</reference>
<dbReference type="PANTHER" id="PTHR31480">
    <property type="entry name" value="BIFUNCTIONAL LYCOPENE CYCLASE/PHYTOENE SYNTHASE"/>
    <property type="match status" value="1"/>
</dbReference>
<dbReference type="GeneID" id="99246272"/>
<dbReference type="CDD" id="cd00683">
    <property type="entry name" value="Trans_IPPS_HH"/>
    <property type="match status" value="1"/>
</dbReference>
<sequence>MTDLESIRRSKAVQRHTGLTFHLATRLLPERVRHPTYVLYAFFRTADEVVDAPDPGPPAEQRHELERMRAAALGERETDDPVLAAVADLRARHGIAREEIDTFVDSMLMDVEKARYGTFAELETYLRGSSVAVGHMMLDVMDPAEAERARPHAAALGEAFQLTNFLRDVREDVREYDRIYLPEATLRAHGASHADVEALDPTDGVRAAIRAELRRTERRYHRGVDGIRYLPPDCQFPVLAAAVMYADQHRLVRERGCDVLSARPTLTLRRRLSLVARAWVRWQFESDPLRVFYRVTDLDPPADVDAGAVGRNAVPGPSRSDRPHRG</sequence>
<evidence type="ECO:0000313" key="5">
    <source>
        <dbReference type="EMBL" id="QGX95026.1"/>
    </source>
</evidence>
<proteinExistence type="predicted"/>
<dbReference type="RefSeq" id="WP_157689482.1">
    <property type="nucleotide sequence ID" value="NZ_CP034345.1"/>
</dbReference>
<name>A0A6B9F3M1_9EURY</name>
<protein>
    <submittedName>
        <fullName evidence="5">Phytoene/squalene synthase family protein</fullName>
    </submittedName>
</protein>
<keyword evidence="6" id="KW-1185">Reference proteome</keyword>